<evidence type="ECO:0000313" key="2">
    <source>
        <dbReference type="EMBL" id="NYT48952.1"/>
    </source>
</evidence>
<evidence type="ECO:0000259" key="1">
    <source>
        <dbReference type="Pfam" id="PF12146"/>
    </source>
</evidence>
<dbReference type="SUPFAM" id="SSF53474">
    <property type="entry name" value="alpha/beta-Hydrolases"/>
    <property type="match status" value="1"/>
</dbReference>
<dbReference type="InterPro" id="IPR022742">
    <property type="entry name" value="Hydrolase_4"/>
</dbReference>
<dbReference type="Gene3D" id="3.40.50.1820">
    <property type="entry name" value="alpha/beta hydrolase"/>
    <property type="match status" value="1"/>
</dbReference>
<dbReference type="EMBL" id="JACCEM010000003">
    <property type="protein sequence ID" value="NYT48952.1"/>
    <property type="molecule type" value="Genomic_DNA"/>
</dbReference>
<dbReference type="AlphaFoldDB" id="A0A853FZ67"/>
<evidence type="ECO:0000313" key="3">
    <source>
        <dbReference type="Proteomes" id="UP000559809"/>
    </source>
</evidence>
<keyword evidence="3" id="KW-1185">Reference proteome</keyword>
<dbReference type="RefSeq" id="WP_180154251.1">
    <property type="nucleotide sequence ID" value="NZ_JACCEM010000003.1"/>
</dbReference>
<organism evidence="2 3">
    <name type="scientific">Parapusillimonas granuli</name>
    <dbReference type="NCBI Taxonomy" id="380911"/>
    <lineage>
        <taxon>Bacteria</taxon>
        <taxon>Pseudomonadati</taxon>
        <taxon>Pseudomonadota</taxon>
        <taxon>Betaproteobacteria</taxon>
        <taxon>Burkholderiales</taxon>
        <taxon>Alcaligenaceae</taxon>
        <taxon>Parapusillimonas</taxon>
    </lineage>
</organism>
<dbReference type="InterPro" id="IPR029058">
    <property type="entry name" value="AB_hydrolase_fold"/>
</dbReference>
<dbReference type="PANTHER" id="PTHR12277">
    <property type="entry name" value="ALPHA/BETA HYDROLASE DOMAIN-CONTAINING PROTEIN"/>
    <property type="match status" value="1"/>
</dbReference>
<dbReference type="InterPro" id="IPR000073">
    <property type="entry name" value="AB_hydrolase_1"/>
</dbReference>
<feature type="domain" description="Serine aminopeptidase S33" evidence="1">
    <location>
        <begin position="80"/>
        <end position="204"/>
    </location>
</feature>
<gene>
    <name evidence="2" type="ORF">H0A72_06470</name>
</gene>
<accession>A0A853FZ67</accession>
<comment type="caution">
    <text evidence="2">The sequence shown here is derived from an EMBL/GenBank/DDBJ whole genome shotgun (WGS) entry which is preliminary data.</text>
</comment>
<dbReference type="PANTHER" id="PTHR12277:SF81">
    <property type="entry name" value="PROTEIN ABHD13"/>
    <property type="match status" value="1"/>
</dbReference>
<keyword evidence="2" id="KW-0378">Hydrolase</keyword>
<dbReference type="PRINTS" id="PR00111">
    <property type="entry name" value="ABHYDROLASE"/>
</dbReference>
<name>A0A853FZ67_9BURK</name>
<reference evidence="2 3" key="1">
    <citation type="submission" date="2020-07" db="EMBL/GenBank/DDBJ databases">
        <title>Taxonomic revisions and descriptions of new bacterial species based on genomic comparisons in the high-G+C-content subgroup of the family Alcaligenaceae.</title>
        <authorList>
            <person name="Szabo A."/>
            <person name="Felfoldi T."/>
        </authorList>
    </citation>
    <scope>NUCLEOTIDE SEQUENCE [LARGE SCALE GENOMIC DNA]</scope>
    <source>
        <strain evidence="2 3">LMG 24012</strain>
    </source>
</reference>
<proteinExistence type="predicted"/>
<dbReference type="Pfam" id="PF12146">
    <property type="entry name" value="Hydrolase_4"/>
    <property type="match status" value="1"/>
</dbReference>
<sequence>MRPSRHALLAAIMALLLAAGAAAYVWLDRWQRGAIFSIELGEARWAREPLAGTEIFDLPLAAGQTVRAWYLPGPAADAPTVLYLHGSRWNLNSSVFRMERWADMGYSMLAIDYRGFGESTPLLPSQASAVQDARIALRELARRQPDPARRFVYGHSLGGAVAVALAADAEPDSFAGLILESTFTSIRDMIAASRWRDIPGLHWIITQPFDSLSSIRRVRQPILFIHGTADSVVPPAMSDALYEAAGQREGGRQALAKIEAASHSGASRSPEYAEAVREFIGGVMRHREG</sequence>
<dbReference type="Proteomes" id="UP000559809">
    <property type="component" value="Unassembled WGS sequence"/>
</dbReference>
<dbReference type="GO" id="GO:0016787">
    <property type="term" value="F:hydrolase activity"/>
    <property type="evidence" value="ECO:0007669"/>
    <property type="project" value="UniProtKB-KW"/>
</dbReference>
<protein>
    <submittedName>
        <fullName evidence="2">Alpha/beta fold hydrolase</fullName>
    </submittedName>
</protein>